<reference evidence="7 8" key="1">
    <citation type="submission" date="2019-03" db="EMBL/GenBank/DDBJ databases">
        <title>Genomic Encyclopedia of Type Strains, Phase III (KMG-III): the genomes of soil and plant-associated and newly described type strains.</title>
        <authorList>
            <person name="Whitman W."/>
        </authorList>
    </citation>
    <scope>NUCLEOTIDE SEQUENCE [LARGE SCALE GENOMIC DNA]</scope>
    <source>
        <strain evidence="7 8">VKM Ac-2570</strain>
    </source>
</reference>
<gene>
    <name evidence="7" type="ORF">EV650_2737</name>
</gene>
<dbReference type="EMBL" id="SODF01000001">
    <property type="protein sequence ID" value="TDW23877.1"/>
    <property type="molecule type" value="Genomic_DNA"/>
</dbReference>
<dbReference type="AlphaFoldDB" id="A0A4R8A056"/>
<evidence type="ECO:0000313" key="8">
    <source>
        <dbReference type="Proteomes" id="UP000295447"/>
    </source>
</evidence>
<dbReference type="SUPFAM" id="SSF56281">
    <property type="entry name" value="Metallo-hydrolase/oxidoreductase"/>
    <property type="match status" value="1"/>
</dbReference>
<dbReference type="PANTHER" id="PTHR42978">
    <property type="entry name" value="QUORUM-QUENCHING LACTONASE YTNP-RELATED-RELATED"/>
    <property type="match status" value="1"/>
</dbReference>
<comment type="cofactor">
    <cofactor evidence="1">
        <name>Zn(2+)</name>
        <dbReference type="ChEBI" id="CHEBI:29105"/>
    </cofactor>
</comment>
<evidence type="ECO:0000256" key="3">
    <source>
        <dbReference type="ARBA" id="ARBA00022723"/>
    </source>
</evidence>
<dbReference type="PANTHER" id="PTHR42978:SF7">
    <property type="entry name" value="METALLO-HYDROLASE RV2300C-RELATED"/>
    <property type="match status" value="1"/>
</dbReference>
<keyword evidence="5" id="KW-0862">Zinc</keyword>
<accession>A0A4R8A056</accession>
<dbReference type="InterPro" id="IPR036866">
    <property type="entry name" value="RibonucZ/Hydroxyglut_hydro"/>
</dbReference>
<dbReference type="CDD" id="cd07729">
    <property type="entry name" value="AHL_lactonase_MBL-fold"/>
    <property type="match status" value="1"/>
</dbReference>
<dbReference type="Gene3D" id="3.60.15.10">
    <property type="entry name" value="Ribonuclease Z/Hydroxyacylglutathione hydrolase-like"/>
    <property type="match status" value="1"/>
</dbReference>
<dbReference type="GO" id="GO:0016787">
    <property type="term" value="F:hydrolase activity"/>
    <property type="evidence" value="ECO:0007669"/>
    <property type="project" value="UniProtKB-KW"/>
</dbReference>
<feature type="domain" description="Metallo-beta-lactamase" evidence="6">
    <location>
        <begin position="58"/>
        <end position="282"/>
    </location>
</feature>
<dbReference type="SMART" id="SM00849">
    <property type="entry name" value="Lactamase_B"/>
    <property type="match status" value="1"/>
</dbReference>
<dbReference type="OrthoDB" id="3196337at2"/>
<dbReference type="Pfam" id="PF00753">
    <property type="entry name" value="Lactamase_B"/>
    <property type="match status" value="1"/>
</dbReference>
<keyword evidence="3" id="KW-0479">Metal-binding</keyword>
<evidence type="ECO:0000313" key="7">
    <source>
        <dbReference type="EMBL" id="TDW23877.1"/>
    </source>
</evidence>
<keyword evidence="8" id="KW-1185">Reference proteome</keyword>
<name>A0A4R8A056_9ACTN</name>
<evidence type="ECO:0000259" key="6">
    <source>
        <dbReference type="SMART" id="SM00849"/>
    </source>
</evidence>
<dbReference type="Proteomes" id="UP000295447">
    <property type="component" value="Unassembled WGS sequence"/>
</dbReference>
<keyword evidence="4" id="KW-0378">Hydrolase</keyword>
<comment type="caution">
    <text evidence="7">The sequence shown here is derived from an EMBL/GenBank/DDBJ whole genome shotgun (WGS) entry which is preliminary data.</text>
</comment>
<evidence type="ECO:0000256" key="5">
    <source>
        <dbReference type="ARBA" id="ARBA00022833"/>
    </source>
</evidence>
<proteinExistence type="inferred from homology"/>
<comment type="similarity">
    <text evidence="2">Belongs to the metallo-beta-lactamase superfamily.</text>
</comment>
<dbReference type="InterPro" id="IPR051013">
    <property type="entry name" value="MBL_superfamily_lactonases"/>
</dbReference>
<evidence type="ECO:0000256" key="2">
    <source>
        <dbReference type="ARBA" id="ARBA00007749"/>
    </source>
</evidence>
<evidence type="ECO:0000256" key="4">
    <source>
        <dbReference type="ARBA" id="ARBA00022801"/>
    </source>
</evidence>
<evidence type="ECO:0000256" key="1">
    <source>
        <dbReference type="ARBA" id="ARBA00001947"/>
    </source>
</evidence>
<protein>
    <submittedName>
        <fullName evidence="7">Metallo-beta-lactamase superfamily protein</fullName>
    </submittedName>
</protein>
<sequence>MSTEATRLPARTGTGDPVRAVSVISTGSVEIHPEHAYGTKKPLYWWLLTSHRWLPPRPINVYVVEHTNGLVLFDTGQDRASVTDPTYFPGGFNGVVYDRLAKFHIAEHETLDAQLGTLGYSTADVDKAVISHLHQDHIGGIPQLRDSELLITAAEWAQLSGFSPEARGFLRTHIDVPGTHWEHIDFGTDLGLAPFPRAFDVMGDGSIVVLPTPGHTPGSVSMLVRRRDLPPLLMVGDLTYQADLLERRQLPGVGDRGELAHTTDKVLALAELLPGLVVLPAHDPTAAQRLVDSSRRSE</sequence>
<dbReference type="InterPro" id="IPR001279">
    <property type="entry name" value="Metallo-B-lactamas"/>
</dbReference>
<organism evidence="7 8">
    <name type="scientific">Kribbella kalugense</name>
    <dbReference type="NCBI Taxonomy" id="2512221"/>
    <lineage>
        <taxon>Bacteria</taxon>
        <taxon>Bacillati</taxon>
        <taxon>Actinomycetota</taxon>
        <taxon>Actinomycetes</taxon>
        <taxon>Propionibacteriales</taxon>
        <taxon>Kribbellaceae</taxon>
        <taxon>Kribbella</taxon>
    </lineage>
</organism>
<dbReference type="GO" id="GO:0046872">
    <property type="term" value="F:metal ion binding"/>
    <property type="evidence" value="ECO:0007669"/>
    <property type="project" value="UniProtKB-KW"/>
</dbReference>
<dbReference type="RefSeq" id="WP_134118872.1">
    <property type="nucleotide sequence ID" value="NZ_SODF01000001.1"/>
</dbReference>